<dbReference type="AlphaFoldDB" id="A0A4Y3HS57"/>
<feature type="transmembrane region" description="Helical" evidence="1">
    <location>
        <begin position="43"/>
        <end position="61"/>
    </location>
</feature>
<dbReference type="PANTHER" id="PTHR23028:SF53">
    <property type="entry name" value="ACYL_TRANSF_3 DOMAIN-CONTAINING PROTEIN"/>
    <property type="match status" value="1"/>
</dbReference>
<dbReference type="EMBL" id="BJLF01000002">
    <property type="protein sequence ID" value="GEA49906.1"/>
    <property type="molecule type" value="Genomic_DNA"/>
</dbReference>
<dbReference type="PANTHER" id="PTHR23028">
    <property type="entry name" value="ACETYLTRANSFERASE"/>
    <property type="match status" value="1"/>
</dbReference>
<protein>
    <submittedName>
        <fullName evidence="4">Uncharacterized protein</fullName>
    </submittedName>
</protein>
<dbReference type="Proteomes" id="UP000318717">
    <property type="component" value="Unassembled WGS sequence"/>
</dbReference>
<feature type="transmembrane region" description="Helical" evidence="1">
    <location>
        <begin position="21"/>
        <end position="37"/>
    </location>
</feature>
<name>A0A4Y3HS57_9VIBR</name>
<organism evidence="4 5">
    <name type="scientific">Vibrio inusitatus NBRC 102082</name>
    <dbReference type="NCBI Taxonomy" id="1219070"/>
    <lineage>
        <taxon>Bacteria</taxon>
        <taxon>Pseudomonadati</taxon>
        <taxon>Pseudomonadota</taxon>
        <taxon>Gammaproteobacteria</taxon>
        <taxon>Vibrionales</taxon>
        <taxon>Vibrionaceae</taxon>
        <taxon>Vibrio</taxon>
    </lineage>
</organism>
<feature type="domain" description="SGNH" evidence="3">
    <location>
        <begin position="178"/>
        <end position="403"/>
    </location>
</feature>
<gene>
    <name evidence="4" type="ORF">VIN01S_07100</name>
</gene>
<dbReference type="InterPro" id="IPR002656">
    <property type="entry name" value="Acyl_transf_3_dom"/>
</dbReference>
<evidence type="ECO:0000313" key="4">
    <source>
        <dbReference type="EMBL" id="GEA49906.1"/>
    </source>
</evidence>
<dbReference type="InterPro" id="IPR050879">
    <property type="entry name" value="Acyltransferase_3"/>
</dbReference>
<keyword evidence="1" id="KW-0472">Membrane</keyword>
<accession>A0A4Y3HS57</accession>
<evidence type="ECO:0000259" key="3">
    <source>
        <dbReference type="Pfam" id="PF19040"/>
    </source>
</evidence>
<feature type="transmembrane region" description="Helical" evidence="1">
    <location>
        <begin position="129"/>
        <end position="149"/>
    </location>
</feature>
<evidence type="ECO:0000313" key="5">
    <source>
        <dbReference type="Proteomes" id="UP000318717"/>
    </source>
</evidence>
<feature type="transmembrane region" description="Helical" evidence="1">
    <location>
        <begin position="104"/>
        <end position="122"/>
    </location>
</feature>
<evidence type="ECO:0000256" key="1">
    <source>
        <dbReference type="SAM" id="Phobius"/>
    </source>
</evidence>
<reference evidence="4 5" key="1">
    <citation type="submission" date="2019-06" db="EMBL/GenBank/DDBJ databases">
        <title>Whole genome shotgun sequence of Vibrio inusitatus NBRC 102082.</title>
        <authorList>
            <person name="Hosoyama A."/>
            <person name="Uohara A."/>
            <person name="Ohji S."/>
            <person name="Ichikawa N."/>
        </authorList>
    </citation>
    <scope>NUCLEOTIDE SEQUENCE [LARGE SCALE GENOMIC DNA]</scope>
    <source>
        <strain evidence="4 5">NBRC 102082</strain>
    </source>
</reference>
<sequence>MMLGGIAYLYPWKCSCNNKRAIAFIGIALVLSSYAFLSEENLWPGYLALIPVLGAYFVIVANRQNSKITNNLAFQIFGKWSYSIYLWHWPILVYCFIYELNINFAVYVFITLTLSFASFSFVEKRSKKVNVIFTLLVSLSLMIITASLYQYQEHSIEEKTLKLNVSGKGYEFCDGIEKHCTYYGKDGKVDFFLWGDSHSIALSHYLANEGYNFVVFKTSGCPPIQGVRRHDGMGNAGNCNQKKNDIIFNKIKESNASDQVIMIGRWSLYRYGWIRNGKLQKATHFLCSDNCELDIERDDSFNVMKRNLKKTVNSLNNKKIIIFLGNPILTKRGIDQPEQKLSFYEHKEFQSDTDEFIKSLSSKKVNFIESSPFFFVQDNVVVYEKDNFLYKDDNHPTVYGWDFVFKKGFKSVFDSSVGRN</sequence>
<dbReference type="GO" id="GO:0016747">
    <property type="term" value="F:acyltransferase activity, transferring groups other than amino-acyl groups"/>
    <property type="evidence" value="ECO:0007669"/>
    <property type="project" value="InterPro"/>
</dbReference>
<dbReference type="GO" id="GO:0009103">
    <property type="term" value="P:lipopolysaccharide biosynthetic process"/>
    <property type="evidence" value="ECO:0007669"/>
    <property type="project" value="TreeGrafter"/>
</dbReference>
<comment type="caution">
    <text evidence="4">The sequence shown here is derived from an EMBL/GenBank/DDBJ whole genome shotgun (WGS) entry which is preliminary data.</text>
</comment>
<keyword evidence="5" id="KW-1185">Reference proteome</keyword>
<dbReference type="GO" id="GO:0016020">
    <property type="term" value="C:membrane"/>
    <property type="evidence" value="ECO:0007669"/>
    <property type="project" value="TreeGrafter"/>
</dbReference>
<dbReference type="Pfam" id="PF01757">
    <property type="entry name" value="Acyl_transf_3"/>
    <property type="match status" value="1"/>
</dbReference>
<dbReference type="Pfam" id="PF19040">
    <property type="entry name" value="SGNH"/>
    <property type="match status" value="1"/>
</dbReference>
<dbReference type="InterPro" id="IPR043968">
    <property type="entry name" value="SGNH"/>
</dbReference>
<keyword evidence="1" id="KW-1133">Transmembrane helix</keyword>
<feature type="domain" description="Acyltransferase 3" evidence="2">
    <location>
        <begin position="3"/>
        <end position="116"/>
    </location>
</feature>
<evidence type="ECO:0000259" key="2">
    <source>
        <dbReference type="Pfam" id="PF01757"/>
    </source>
</evidence>
<proteinExistence type="predicted"/>
<keyword evidence="1" id="KW-0812">Transmembrane</keyword>